<dbReference type="InterPro" id="IPR032617">
    <property type="entry name" value="DUF4885"/>
</dbReference>
<evidence type="ECO:0000313" key="1">
    <source>
        <dbReference type="EMBL" id="SFK37781.1"/>
    </source>
</evidence>
<dbReference type="OrthoDB" id="2056069at2"/>
<dbReference type="EMBL" id="FOSF01000063">
    <property type="protein sequence ID" value="SFK37781.1"/>
    <property type="molecule type" value="Genomic_DNA"/>
</dbReference>
<dbReference type="Pfam" id="PF16226">
    <property type="entry name" value="DUF4885"/>
    <property type="match status" value="1"/>
</dbReference>
<protein>
    <recommendedName>
        <fullName evidence="3">DUF4885 domain-containing protein</fullName>
    </recommendedName>
</protein>
<dbReference type="AlphaFoldDB" id="A0A662ZDP0"/>
<dbReference type="Proteomes" id="UP000243374">
    <property type="component" value="Unassembled WGS sequence"/>
</dbReference>
<accession>A0A662ZDP0</accession>
<evidence type="ECO:0000313" key="2">
    <source>
        <dbReference type="Proteomes" id="UP000243374"/>
    </source>
</evidence>
<reference evidence="1 2" key="1">
    <citation type="submission" date="2016-10" db="EMBL/GenBank/DDBJ databases">
        <authorList>
            <person name="Varghese N."/>
            <person name="Submissions S."/>
        </authorList>
    </citation>
    <scope>NUCLEOTIDE SEQUENCE [LARGE SCALE GENOMIC DNA]</scope>
    <source>
        <strain evidence="1 2">22B</strain>
    </source>
</reference>
<keyword evidence="2" id="KW-1185">Reference proteome</keyword>
<gene>
    <name evidence="1" type="ORF">SAMN04487865_106317</name>
</gene>
<organism evidence="1 2">
    <name type="scientific">Succinivibrio dextrinosolvens</name>
    <dbReference type="NCBI Taxonomy" id="83771"/>
    <lineage>
        <taxon>Bacteria</taxon>
        <taxon>Pseudomonadati</taxon>
        <taxon>Pseudomonadota</taxon>
        <taxon>Gammaproteobacteria</taxon>
        <taxon>Aeromonadales</taxon>
        <taxon>Succinivibrionaceae</taxon>
        <taxon>Succinivibrio</taxon>
    </lineage>
</organism>
<name>A0A662ZDP0_9GAMM</name>
<proteinExistence type="predicted"/>
<dbReference type="RefSeq" id="WP_074841516.1">
    <property type="nucleotide sequence ID" value="NZ_CP047056.1"/>
</dbReference>
<sequence length="381" mass="43629">MSQINKLFSFSYKNVSYFLKSRRSAHNTLNAPHFNAADASATKLSETLNKLNEIALNKRNSKVQQDTKQEITPDVVTYSKNKQSKACYLPNRKTVSLETLENSFSSAKNSNLKALENPGSSIVANNQNKYRGVANVINDLNTHFLTDEYYFNGRVSDAEKTAFDRKMVSGQIENILKEHDIELSSDFSCEFVIDPDNYRITVENCENQELKEKIEQALNDGDENKDFADRNGRNLYNHIYLSGKDYKNSQITHDGQLKRYVNDLVQEKIGINLKDCKNVGDDFITSDGQSVKELFLKQVEEEENTTDNIRSFKELRSFYLSQVKYFDFTDNNKQVLRISFSENSLHDIGQQEDFGGNLEFIHEMASVSGAKDSRKTFTCFI</sequence>
<evidence type="ECO:0008006" key="3">
    <source>
        <dbReference type="Google" id="ProtNLM"/>
    </source>
</evidence>